<protein>
    <recommendedName>
        <fullName evidence="4">ABC transporter permease</fullName>
    </recommendedName>
</protein>
<evidence type="ECO:0000313" key="2">
    <source>
        <dbReference type="EMBL" id="TSE29153.1"/>
    </source>
</evidence>
<keyword evidence="1" id="KW-0732">Signal</keyword>
<dbReference type="Proteomes" id="UP000318294">
    <property type="component" value="Unassembled WGS sequence"/>
</dbReference>
<evidence type="ECO:0008006" key="4">
    <source>
        <dbReference type="Google" id="ProtNLM"/>
    </source>
</evidence>
<comment type="caution">
    <text evidence="2">The sequence shown here is derived from an EMBL/GenBank/DDBJ whole genome shotgun (WGS) entry which is preliminary data.</text>
</comment>
<dbReference type="AlphaFoldDB" id="A0A554WZZ0"/>
<sequence length="69" mass="7206">MKLRSTVLAAATAAAALSSALVGPAAYAQAKEQFFPVLVYRTGAYAPNGVPWANGFVDYLVAPEIFITS</sequence>
<dbReference type="EMBL" id="VJON01000073">
    <property type="protein sequence ID" value="TSE29153.1"/>
    <property type="molecule type" value="Genomic_DNA"/>
</dbReference>
<organism evidence="2 3">
    <name type="scientific">Tepidimonas charontis</name>
    <dbReference type="NCBI Taxonomy" id="2267262"/>
    <lineage>
        <taxon>Bacteria</taxon>
        <taxon>Pseudomonadati</taxon>
        <taxon>Pseudomonadota</taxon>
        <taxon>Betaproteobacteria</taxon>
        <taxon>Burkholderiales</taxon>
        <taxon>Tepidimonas</taxon>
    </lineage>
</organism>
<feature type="signal peptide" evidence="1">
    <location>
        <begin position="1"/>
        <end position="30"/>
    </location>
</feature>
<feature type="chain" id="PRO_5022213005" description="ABC transporter permease" evidence="1">
    <location>
        <begin position="31"/>
        <end position="69"/>
    </location>
</feature>
<evidence type="ECO:0000313" key="3">
    <source>
        <dbReference type="Proteomes" id="UP000318294"/>
    </source>
</evidence>
<reference evidence="2 3" key="1">
    <citation type="submission" date="2019-07" db="EMBL/GenBank/DDBJ databases">
        <title>Tepidimonas charontis SPSP-6 draft genome.</title>
        <authorList>
            <person name="Da Costa M.S."/>
            <person name="Froufe H.J.C."/>
            <person name="Egas C."/>
            <person name="Albuquerque L."/>
        </authorList>
    </citation>
    <scope>NUCLEOTIDE SEQUENCE [LARGE SCALE GENOMIC DNA]</scope>
    <source>
        <strain evidence="2 3">SPSP-6</strain>
    </source>
</reference>
<keyword evidence="3" id="KW-1185">Reference proteome</keyword>
<proteinExistence type="predicted"/>
<name>A0A554WZZ0_9BURK</name>
<accession>A0A554WZZ0</accession>
<gene>
    <name evidence="2" type="ORF">Tchar_02612</name>
</gene>
<evidence type="ECO:0000256" key="1">
    <source>
        <dbReference type="SAM" id="SignalP"/>
    </source>
</evidence>